<name>A0A0U5ESL8_9BACT</name>
<dbReference type="Proteomes" id="UP000069902">
    <property type="component" value="Chromosome cPNK"/>
</dbReference>
<feature type="transmembrane region" description="Helical" evidence="4">
    <location>
        <begin position="20"/>
        <end position="41"/>
    </location>
</feature>
<organism evidence="5 6">
    <name type="scientific">Candidatus Protochlamydia naegleriophila</name>
    <dbReference type="NCBI Taxonomy" id="389348"/>
    <lineage>
        <taxon>Bacteria</taxon>
        <taxon>Pseudomonadati</taxon>
        <taxon>Chlamydiota</taxon>
        <taxon>Chlamydiia</taxon>
        <taxon>Parachlamydiales</taxon>
        <taxon>Parachlamydiaceae</taxon>
        <taxon>Candidatus Protochlamydia</taxon>
    </lineage>
</organism>
<feature type="transmembrane region" description="Helical" evidence="4">
    <location>
        <begin position="165"/>
        <end position="185"/>
    </location>
</feature>
<evidence type="ECO:0000256" key="3">
    <source>
        <dbReference type="ARBA" id="ARBA00023136"/>
    </source>
</evidence>
<dbReference type="InterPro" id="IPR036259">
    <property type="entry name" value="MFS_trans_sf"/>
</dbReference>
<dbReference type="Gene3D" id="1.20.1250.20">
    <property type="entry name" value="MFS general substrate transporter like domains"/>
    <property type="match status" value="2"/>
</dbReference>
<dbReference type="InterPro" id="IPR011701">
    <property type="entry name" value="MFS"/>
</dbReference>
<reference evidence="6" key="1">
    <citation type="submission" date="2015-09" db="EMBL/GenBank/DDBJ databases">
        <authorList>
            <person name="Bertelli C."/>
        </authorList>
    </citation>
    <scope>NUCLEOTIDE SEQUENCE [LARGE SCALE GENOMIC DNA]</scope>
    <source>
        <strain evidence="6">KNic</strain>
    </source>
</reference>
<gene>
    <name evidence="5" type="ORF">PNK_1626</name>
</gene>
<feature type="transmembrane region" description="Helical" evidence="4">
    <location>
        <begin position="385"/>
        <end position="404"/>
    </location>
</feature>
<dbReference type="GO" id="GO:0022857">
    <property type="term" value="F:transmembrane transporter activity"/>
    <property type="evidence" value="ECO:0007669"/>
    <property type="project" value="InterPro"/>
</dbReference>
<feature type="transmembrane region" description="Helical" evidence="4">
    <location>
        <begin position="234"/>
        <end position="253"/>
    </location>
</feature>
<feature type="transmembrane region" description="Helical" evidence="4">
    <location>
        <begin position="47"/>
        <end position="66"/>
    </location>
</feature>
<dbReference type="RefSeq" id="WP_059061383.1">
    <property type="nucleotide sequence ID" value="NZ_LN879502.1"/>
</dbReference>
<dbReference type="PANTHER" id="PTHR23526">
    <property type="entry name" value="INTEGRAL MEMBRANE TRANSPORT PROTEIN-RELATED"/>
    <property type="match status" value="1"/>
</dbReference>
<dbReference type="STRING" id="389348.PNK_1626"/>
<dbReference type="SUPFAM" id="SSF103473">
    <property type="entry name" value="MFS general substrate transporter"/>
    <property type="match status" value="1"/>
</dbReference>
<evidence type="ECO:0000256" key="1">
    <source>
        <dbReference type="ARBA" id="ARBA00022692"/>
    </source>
</evidence>
<protein>
    <recommendedName>
        <fullName evidence="7">MFS transporter</fullName>
    </recommendedName>
</protein>
<dbReference type="InterPro" id="IPR052528">
    <property type="entry name" value="Sugar_transport-like"/>
</dbReference>
<evidence type="ECO:0000256" key="2">
    <source>
        <dbReference type="ARBA" id="ARBA00022989"/>
    </source>
</evidence>
<sequence length="418" mass="47119">MQTNADYHKNTQSIFIASKLLNSPLGVMYGLLAFIICKQLNATPLQITVLVSSKPLVALLSFYGFVFIKNKPHRLKSLIIASTIISFIPCFFFPFIANSWFCIFSFALFMMSARAMLPAWSEIFKLNITPDERGKVFSKGSTVNYLANIAIPLLIAPFMDWHPANWKWIFFLLAFIQLFHVLLLFRLKVNLANYCEHPLNGPKEGFSLQSVIVGPWKNSLNLIKQRPDFRNYQLVFLFGGTGLILAQPVLPLFFEQVLQLSYTQLAFAVSLCKGIGFALTSPIWAQWFNRISINLFNFYVTAFAGLFAIMLVLMNQQIEWLYVAYLIYGVMQAGSELSWNLAGPQFAQKEDSTLFTSVNVAMVGLRGCVAPFLGELLFLSSNFTVVFLCSASFCLTGACYSIWLDVQSRKAAQQSVLN</sequence>
<feature type="transmembrane region" description="Helical" evidence="4">
    <location>
        <begin position="265"/>
        <end position="284"/>
    </location>
</feature>
<evidence type="ECO:0008006" key="7">
    <source>
        <dbReference type="Google" id="ProtNLM"/>
    </source>
</evidence>
<feature type="transmembrane region" description="Helical" evidence="4">
    <location>
        <begin position="296"/>
        <end position="314"/>
    </location>
</feature>
<dbReference type="Pfam" id="PF07690">
    <property type="entry name" value="MFS_1"/>
    <property type="match status" value="1"/>
</dbReference>
<evidence type="ECO:0000256" key="4">
    <source>
        <dbReference type="SAM" id="Phobius"/>
    </source>
</evidence>
<keyword evidence="3 4" id="KW-0472">Membrane</keyword>
<dbReference type="InParanoid" id="A0A0U5ESL8"/>
<evidence type="ECO:0000313" key="5">
    <source>
        <dbReference type="EMBL" id="CUI17235.1"/>
    </source>
</evidence>
<keyword evidence="1 4" id="KW-0812">Transmembrane</keyword>
<dbReference type="AlphaFoldDB" id="A0A0U5ESL8"/>
<keyword evidence="6" id="KW-1185">Reference proteome</keyword>
<dbReference type="PATRIC" id="fig|389348.3.peg.1824"/>
<dbReference type="KEGG" id="pnl:PNK_1626"/>
<dbReference type="EMBL" id="LN879502">
    <property type="protein sequence ID" value="CUI17235.1"/>
    <property type="molecule type" value="Genomic_DNA"/>
</dbReference>
<proteinExistence type="predicted"/>
<dbReference type="PANTHER" id="PTHR23526:SF2">
    <property type="entry name" value="MAJOR FACILITATOR SUPERFAMILY (MFS) PROFILE DOMAIN-CONTAINING PROTEIN"/>
    <property type="match status" value="1"/>
</dbReference>
<accession>A0A0U5ESL8</accession>
<evidence type="ECO:0000313" key="6">
    <source>
        <dbReference type="Proteomes" id="UP000069902"/>
    </source>
</evidence>
<keyword evidence="2 4" id="KW-1133">Transmembrane helix</keyword>